<name>A0A016VM33_9BILA</name>
<gene>
    <name evidence="2" type="primary">Acey_s0007.g3191</name>
    <name evidence="2" type="ORF">Y032_0007g3191</name>
</gene>
<proteinExistence type="predicted"/>
<evidence type="ECO:0000256" key="1">
    <source>
        <dbReference type="SAM" id="MobiDB-lite"/>
    </source>
</evidence>
<reference evidence="3" key="1">
    <citation type="journal article" date="2015" name="Nat. Genet.">
        <title>The genome and transcriptome of the zoonotic hookworm Ancylostoma ceylanicum identify infection-specific gene families.</title>
        <authorList>
            <person name="Schwarz E.M."/>
            <person name="Hu Y."/>
            <person name="Antoshechkin I."/>
            <person name="Miller M.M."/>
            <person name="Sternberg P.W."/>
            <person name="Aroian R.V."/>
        </authorList>
    </citation>
    <scope>NUCLEOTIDE SEQUENCE</scope>
    <source>
        <strain evidence="3">HY135</strain>
    </source>
</reference>
<keyword evidence="3" id="KW-1185">Reference proteome</keyword>
<dbReference type="Proteomes" id="UP000024635">
    <property type="component" value="Unassembled WGS sequence"/>
</dbReference>
<evidence type="ECO:0000313" key="3">
    <source>
        <dbReference type="Proteomes" id="UP000024635"/>
    </source>
</evidence>
<evidence type="ECO:0000313" key="2">
    <source>
        <dbReference type="EMBL" id="EYC28376.1"/>
    </source>
</evidence>
<organism evidence="2 3">
    <name type="scientific">Ancylostoma ceylanicum</name>
    <dbReference type="NCBI Taxonomy" id="53326"/>
    <lineage>
        <taxon>Eukaryota</taxon>
        <taxon>Metazoa</taxon>
        <taxon>Ecdysozoa</taxon>
        <taxon>Nematoda</taxon>
        <taxon>Chromadorea</taxon>
        <taxon>Rhabditida</taxon>
        <taxon>Rhabditina</taxon>
        <taxon>Rhabditomorpha</taxon>
        <taxon>Strongyloidea</taxon>
        <taxon>Ancylostomatidae</taxon>
        <taxon>Ancylostomatinae</taxon>
        <taxon>Ancylostoma</taxon>
    </lineage>
</organism>
<dbReference type="EMBL" id="JARK01001343">
    <property type="protein sequence ID" value="EYC28376.1"/>
    <property type="molecule type" value="Genomic_DNA"/>
</dbReference>
<sequence>MDDDMIHNIPPLVLVPGHQPRWLSLDWKAVKRDVTAADGPRPAAAPTDRAIRPSAAGQLSMPDVIY</sequence>
<protein>
    <submittedName>
        <fullName evidence="2">Uncharacterized protein</fullName>
    </submittedName>
</protein>
<feature type="region of interest" description="Disordered" evidence="1">
    <location>
        <begin position="37"/>
        <end position="66"/>
    </location>
</feature>
<dbReference type="AlphaFoldDB" id="A0A016VM33"/>
<accession>A0A016VM33</accession>
<comment type="caution">
    <text evidence="2">The sequence shown here is derived from an EMBL/GenBank/DDBJ whole genome shotgun (WGS) entry which is preliminary data.</text>
</comment>